<dbReference type="STRING" id="754476.Q7A_209"/>
<sequence>MKIRRRIGDFYDFDQIISIVAKIFISTMTQSLYDAQIV</sequence>
<proteinExistence type="predicted"/>
<reference evidence="1 2" key="1">
    <citation type="journal article" date="2012" name="J. Bacteriol.">
        <title>Complete genome sequences of Methylophaga sp. strain JAM1 and Methylophaga sp. strain JAM7.</title>
        <authorList>
            <person name="Villeneuve C."/>
            <person name="Martineau C."/>
            <person name="Mauffrey F."/>
            <person name="Villemur R."/>
        </authorList>
    </citation>
    <scope>NUCLEOTIDE SEQUENCE [LARGE SCALE GENOMIC DNA]</scope>
    <source>
        <strain evidence="1 2">JAM1</strain>
    </source>
</reference>
<dbReference type="PATRIC" id="fig|754476.3.peg.208"/>
<evidence type="ECO:0000313" key="2">
    <source>
        <dbReference type="Proteomes" id="UP000009144"/>
    </source>
</evidence>
<keyword evidence="2" id="KW-1185">Reference proteome</keyword>
<dbReference type="Proteomes" id="UP000009144">
    <property type="component" value="Chromosome"/>
</dbReference>
<name>I1XF99_METNJ</name>
<protein>
    <submittedName>
        <fullName evidence="1">Uncharacterized protein</fullName>
    </submittedName>
</protein>
<organism evidence="1 2">
    <name type="scientific">Methylophaga nitratireducenticrescens</name>
    <dbReference type="NCBI Taxonomy" id="754476"/>
    <lineage>
        <taxon>Bacteria</taxon>
        <taxon>Pseudomonadati</taxon>
        <taxon>Pseudomonadota</taxon>
        <taxon>Gammaproteobacteria</taxon>
        <taxon>Thiotrichales</taxon>
        <taxon>Piscirickettsiaceae</taxon>
        <taxon>Methylophaga</taxon>
    </lineage>
</organism>
<dbReference type="HOGENOM" id="CLU_3330012_0_0_6"/>
<accession>I1XF99</accession>
<dbReference type="EMBL" id="CP003390">
    <property type="protein sequence ID" value="AFI83068.1"/>
    <property type="molecule type" value="Genomic_DNA"/>
</dbReference>
<gene>
    <name evidence="1" type="ordered locus">Q7A_209</name>
</gene>
<reference evidence="1 2" key="2">
    <citation type="journal article" date="2013" name="Int. J. Syst. Evol. Microbiol.">
        <title>Methylophaga nitratireducenticrescens sp. nov. and Methylophaga frappieri sp. nov., isolated from the biofilm of the methanol-fed denitrification system treating the seawater at the Montreal Biodome.</title>
        <authorList>
            <person name="Villeneuve C."/>
            <person name="Martineau C."/>
            <person name="Mauffrey F."/>
            <person name="Villemur R."/>
        </authorList>
    </citation>
    <scope>NUCLEOTIDE SEQUENCE [LARGE SCALE GENOMIC DNA]</scope>
    <source>
        <strain evidence="1 2">JAM1</strain>
    </source>
</reference>
<dbReference type="AlphaFoldDB" id="I1XF99"/>
<evidence type="ECO:0000313" key="1">
    <source>
        <dbReference type="EMBL" id="AFI83068.1"/>
    </source>
</evidence>